<evidence type="ECO:0000259" key="5">
    <source>
        <dbReference type="PROSITE" id="PS50175"/>
    </source>
</evidence>
<proteinExistence type="predicted"/>
<dbReference type="PROSITE" id="PS50175">
    <property type="entry name" value="ASP_PROT_RETROV"/>
    <property type="match status" value="1"/>
</dbReference>
<organism evidence="6 7">
    <name type="scientific">Tanacetum coccineum</name>
    <dbReference type="NCBI Taxonomy" id="301880"/>
    <lineage>
        <taxon>Eukaryota</taxon>
        <taxon>Viridiplantae</taxon>
        <taxon>Streptophyta</taxon>
        <taxon>Embryophyta</taxon>
        <taxon>Tracheophyta</taxon>
        <taxon>Spermatophyta</taxon>
        <taxon>Magnoliopsida</taxon>
        <taxon>eudicotyledons</taxon>
        <taxon>Gunneridae</taxon>
        <taxon>Pentapetalae</taxon>
        <taxon>asterids</taxon>
        <taxon>campanulids</taxon>
        <taxon>Asterales</taxon>
        <taxon>Asteraceae</taxon>
        <taxon>Asteroideae</taxon>
        <taxon>Anthemideae</taxon>
        <taxon>Anthemidinae</taxon>
        <taxon>Tanacetum</taxon>
    </lineage>
</organism>
<dbReference type="PROSITE" id="PS51257">
    <property type="entry name" value="PROKAR_LIPOPROTEIN"/>
    <property type="match status" value="1"/>
</dbReference>
<comment type="caution">
    <text evidence="6">The sequence shown here is derived from an EMBL/GenBank/DDBJ whole genome shotgun (WGS) entry which is preliminary data.</text>
</comment>
<feature type="domain" description="CCHC-type" evidence="4">
    <location>
        <begin position="420"/>
        <end position="435"/>
    </location>
</feature>
<dbReference type="InterPro" id="IPR021109">
    <property type="entry name" value="Peptidase_aspartic_dom_sf"/>
</dbReference>
<dbReference type="InterPro" id="IPR001969">
    <property type="entry name" value="Aspartic_peptidase_AS"/>
</dbReference>
<reference evidence="6" key="2">
    <citation type="submission" date="2022-01" db="EMBL/GenBank/DDBJ databases">
        <authorList>
            <person name="Yamashiro T."/>
            <person name="Shiraishi A."/>
            <person name="Satake H."/>
            <person name="Nakayama K."/>
        </authorList>
    </citation>
    <scope>NUCLEOTIDE SEQUENCE</scope>
</reference>
<feature type="domain" description="CCHC-type" evidence="4">
    <location>
        <begin position="385"/>
        <end position="399"/>
    </location>
</feature>
<evidence type="ECO:0000256" key="1">
    <source>
        <dbReference type="ARBA" id="ARBA00022801"/>
    </source>
</evidence>
<evidence type="ECO:0000259" key="4">
    <source>
        <dbReference type="PROSITE" id="PS50158"/>
    </source>
</evidence>
<dbReference type="PANTHER" id="PTHR15503:SF45">
    <property type="entry name" value="RNA-DIRECTED DNA POLYMERASE HOMOLOG"/>
    <property type="match status" value="1"/>
</dbReference>
<dbReference type="PROSITE" id="PS50158">
    <property type="entry name" value="ZF_CCHC"/>
    <property type="match status" value="2"/>
</dbReference>
<reference evidence="6" key="1">
    <citation type="journal article" date="2022" name="Int. J. Mol. Sci.">
        <title>Draft Genome of Tanacetum Coccineum: Genomic Comparison of Closely Related Tanacetum-Family Plants.</title>
        <authorList>
            <person name="Yamashiro T."/>
            <person name="Shiraishi A."/>
            <person name="Nakayama K."/>
            <person name="Satake H."/>
        </authorList>
    </citation>
    <scope>NUCLEOTIDE SEQUENCE</scope>
</reference>
<dbReference type="Gene3D" id="4.10.60.10">
    <property type="entry name" value="Zinc finger, CCHC-type"/>
    <property type="match status" value="2"/>
</dbReference>
<evidence type="ECO:0000313" key="6">
    <source>
        <dbReference type="EMBL" id="GJT35819.1"/>
    </source>
</evidence>
<keyword evidence="1" id="KW-0378">Hydrolase</keyword>
<dbReference type="EMBL" id="BQNB010015082">
    <property type="protein sequence ID" value="GJT35819.1"/>
    <property type="molecule type" value="Genomic_DNA"/>
</dbReference>
<feature type="region of interest" description="Disordered" evidence="3">
    <location>
        <begin position="321"/>
        <end position="347"/>
    </location>
</feature>
<dbReference type="Proteomes" id="UP001151760">
    <property type="component" value="Unassembled WGS sequence"/>
</dbReference>
<protein>
    <submittedName>
        <fullName evidence="6">Reverse transcriptase domain-containing protein</fullName>
    </submittedName>
</protein>
<dbReference type="InterPro" id="IPR036875">
    <property type="entry name" value="Znf_CCHC_sf"/>
</dbReference>
<dbReference type="PANTHER" id="PTHR15503">
    <property type="entry name" value="LDOC1 RELATED"/>
    <property type="match status" value="1"/>
</dbReference>
<dbReference type="Pfam" id="PF00098">
    <property type="entry name" value="zf-CCHC"/>
    <property type="match status" value="2"/>
</dbReference>
<dbReference type="InterPro" id="IPR005162">
    <property type="entry name" value="Retrotrans_gag_dom"/>
</dbReference>
<keyword evidence="6" id="KW-0695">RNA-directed DNA polymerase</keyword>
<evidence type="ECO:0000256" key="3">
    <source>
        <dbReference type="SAM" id="MobiDB-lite"/>
    </source>
</evidence>
<feature type="domain" description="Peptidase A2" evidence="5">
    <location>
        <begin position="494"/>
        <end position="527"/>
    </location>
</feature>
<keyword evidence="6" id="KW-0808">Transferase</keyword>
<keyword evidence="2" id="KW-0862">Zinc</keyword>
<dbReference type="SMART" id="SM00343">
    <property type="entry name" value="ZnF_C2HC"/>
    <property type="match status" value="2"/>
</dbReference>
<evidence type="ECO:0000256" key="2">
    <source>
        <dbReference type="PROSITE-ProRule" id="PRU00047"/>
    </source>
</evidence>
<dbReference type="SUPFAM" id="SSF57756">
    <property type="entry name" value="Retrovirus zinc finger-like domains"/>
    <property type="match status" value="1"/>
</dbReference>
<keyword evidence="2" id="KW-0863">Zinc-finger</keyword>
<evidence type="ECO:0000313" key="7">
    <source>
        <dbReference type="Proteomes" id="UP001151760"/>
    </source>
</evidence>
<accession>A0ABQ5DFI3</accession>
<dbReference type="GO" id="GO:0003964">
    <property type="term" value="F:RNA-directed DNA polymerase activity"/>
    <property type="evidence" value="ECO:0007669"/>
    <property type="project" value="UniProtKB-KW"/>
</dbReference>
<keyword evidence="2" id="KW-0479">Metal-binding</keyword>
<gene>
    <name evidence="6" type="ORF">Tco_0926238</name>
</gene>
<dbReference type="Pfam" id="PF03732">
    <property type="entry name" value="Retrotrans_gag"/>
    <property type="match status" value="1"/>
</dbReference>
<feature type="region of interest" description="Disordered" evidence="3">
    <location>
        <begin position="111"/>
        <end position="132"/>
    </location>
</feature>
<dbReference type="Pfam" id="PF08284">
    <property type="entry name" value="RVP_2"/>
    <property type="match status" value="1"/>
</dbReference>
<keyword evidence="7" id="KW-1185">Reference proteome</keyword>
<name>A0ABQ5DFI3_9ASTR</name>
<feature type="compositionally biased region" description="Basic and acidic residues" evidence="3">
    <location>
        <begin position="323"/>
        <end position="334"/>
    </location>
</feature>
<keyword evidence="6" id="KW-0548">Nucleotidyltransferase</keyword>
<dbReference type="InterPro" id="IPR001995">
    <property type="entry name" value="Peptidase_A2_cat"/>
</dbReference>
<sequence>MSPPIRRKYHASVAFATGCRRINKSRRCNRKIRGPIAMWLCRVEEKITLKEVDGQTIQEFETKIIAKDGTITRVPRTFQDYKTSEEDSESDLESTTSSKLVWEKITEDDHDRASLTNNVNNANNGNGGNGGGGNGNGGNNGCTFKAFQSCNPKEYDGKGGAIALTRWIEKMENVIDNSGCAENQKVRYAASSLVNKALTWWNTQVQARGRVAAMAMAWNDFKALMVEEFCPSNEMEKLENEFWNHKMVGANHAAYTDRFHELAKLVPHLVTPESSRIKRYIAGLAPEIRGMLRATQPTTIQNAILRAGILTDEAVSCGTLTKGSDKRKGVEESSKTGGSWKDNKKAKTGTGFVATAPTRNETASSSAKCGKCYTFHPENRPCNVCFNCQKPGHFARDCRALVRQVAPVNAVRMSNNSRVCYECGSPDHFRNTCPKLNRAPGQVGNQLALEGSRNNRSNGNQVRGRAFNVNVNAMEAVQDPKVVTGTFSLNDHFVTILFDSGADFSFISTEFAPLLNVRPSIVKLINI</sequence>
<dbReference type="PROSITE" id="PS00141">
    <property type="entry name" value="ASP_PROTEASE"/>
    <property type="match status" value="1"/>
</dbReference>
<dbReference type="SUPFAM" id="SSF50630">
    <property type="entry name" value="Acid proteases"/>
    <property type="match status" value="1"/>
</dbReference>
<dbReference type="InterPro" id="IPR032567">
    <property type="entry name" value="RTL1-rel"/>
</dbReference>
<dbReference type="InterPro" id="IPR001878">
    <property type="entry name" value="Znf_CCHC"/>
</dbReference>